<proteinExistence type="predicted"/>
<gene>
    <name evidence="3" type="ORF">AFUS01_LOCUS46056</name>
</gene>
<dbReference type="GO" id="GO:1990573">
    <property type="term" value="P:potassium ion import across plasma membrane"/>
    <property type="evidence" value="ECO:0007669"/>
    <property type="project" value="TreeGrafter"/>
</dbReference>
<dbReference type="PANTHER" id="PTHR11523:SF28">
    <property type="entry name" value="NA_K-ATPASE BETA SUBUNIT ISOFORM 4-RELATED"/>
    <property type="match status" value="1"/>
</dbReference>
<evidence type="ECO:0000256" key="2">
    <source>
        <dbReference type="SAM" id="Phobius"/>
    </source>
</evidence>
<dbReference type="GO" id="GO:0036376">
    <property type="term" value="P:sodium ion export across plasma membrane"/>
    <property type="evidence" value="ECO:0007669"/>
    <property type="project" value="TreeGrafter"/>
</dbReference>
<dbReference type="PANTHER" id="PTHR11523">
    <property type="entry name" value="SODIUM/POTASSIUM-DEPENDENT ATPASE BETA SUBUNIT"/>
    <property type="match status" value="1"/>
</dbReference>
<comment type="caution">
    <text evidence="3">The sequence shown here is derived from an EMBL/GenBank/DDBJ whole genome shotgun (WGS) entry which is preliminary data.</text>
</comment>
<evidence type="ECO:0000313" key="4">
    <source>
        <dbReference type="Proteomes" id="UP000708208"/>
    </source>
</evidence>
<feature type="transmembrane region" description="Helical" evidence="2">
    <location>
        <begin position="84"/>
        <end position="113"/>
    </location>
</feature>
<dbReference type="OrthoDB" id="5912413at2759"/>
<organism evidence="3 4">
    <name type="scientific">Allacma fusca</name>
    <dbReference type="NCBI Taxonomy" id="39272"/>
    <lineage>
        <taxon>Eukaryota</taxon>
        <taxon>Metazoa</taxon>
        <taxon>Ecdysozoa</taxon>
        <taxon>Arthropoda</taxon>
        <taxon>Hexapoda</taxon>
        <taxon>Collembola</taxon>
        <taxon>Symphypleona</taxon>
        <taxon>Sminthuridae</taxon>
        <taxon>Allacma</taxon>
    </lineage>
</organism>
<dbReference type="GO" id="GO:0005890">
    <property type="term" value="C:sodium:potassium-exchanging ATPase complex"/>
    <property type="evidence" value="ECO:0007669"/>
    <property type="project" value="InterPro"/>
</dbReference>
<keyword evidence="2" id="KW-1133">Transmembrane helix</keyword>
<name>A0A8J2PXB6_9HEXA</name>
<keyword evidence="2" id="KW-0472">Membrane</keyword>
<sequence>MENEGTKPGGDAPPKPTDSKVSKLPADENAASSENKEEAPSQAQEAKLHSHHKQKGWKGVLKSMGKFIWNSETKQVCGRGLRRWALLVIFYIIFYVTLACIFTGLLAIVLGMLDKDSPQQVYKDQDSFYHKSLIQRYPAVILTPLPDREKNKDSPLIWISHSAKERKAWGNKVKHEMEGYRRYLKKHPKCQKCFELSTIDQSCNQNNYGYDVRQPTFLIRLSKMLEWKPKYFKTQHAAEHYIHRTIKNDAILTQFKAQVEQGEWKPGDKTVPVLCAGNSVADDQLLNGIKYCTKPFLDGKLFPFVNTEPYLAPFVMIQFLNAVPGIPITVACYPILDGLKVNDKKAWSKETFEFMMA</sequence>
<keyword evidence="4" id="KW-1185">Reference proteome</keyword>
<reference evidence="3" key="1">
    <citation type="submission" date="2021-06" db="EMBL/GenBank/DDBJ databases">
        <authorList>
            <person name="Hodson N. C."/>
            <person name="Mongue J. A."/>
            <person name="Jaron S. K."/>
        </authorList>
    </citation>
    <scope>NUCLEOTIDE SEQUENCE</scope>
</reference>
<dbReference type="AlphaFoldDB" id="A0A8J2PXB6"/>
<dbReference type="EMBL" id="CAJVCH010571180">
    <property type="protein sequence ID" value="CAG7836864.1"/>
    <property type="molecule type" value="Genomic_DNA"/>
</dbReference>
<protein>
    <recommendedName>
        <fullName evidence="5">Sodium/potassium-transporting ATPase subunit beta-2</fullName>
    </recommendedName>
</protein>
<accession>A0A8J2PXB6</accession>
<keyword evidence="2" id="KW-0812">Transmembrane</keyword>
<evidence type="ECO:0000256" key="1">
    <source>
        <dbReference type="SAM" id="MobiDB-lite"/>
    </source>
</evidence>
<evidence type="ECO:0000313" key="3">
    <source>
        <dbReference type="EMBL" id="CAG7836864.1"/>
    </source>
</evidence>
<dbReference type="Proteomes" id="UP000708208">
    <property type="component" value="Unassembled WGS sequence"/>
</dbReference>
<feature type="region of interest" description="Disordered" evidence="1">
    <location>
        <begin position="1"/>
        <end position="57"/>
    </location>
</feature>
<dbReference type="InterPro" id="IPR000402">
    <property type="entry name" value="Na/K_ATPase_sub_beta"/>
</dbReference>
<dbReference type="Pfam" id="PF00287">
    <property type="entry name" value="Na_K-ATPase"/>
    <property type="match status" value="1"/>
</dbReference>
<dbReference type="GO" id="GO:0006883">
    <property type="term" value="P:intracellular sodium ion homeostasis"/>
    <property type="evidence" value="ECO:0007669"/>
    <property type="project" value="TreeGrafter"/>
</dbReference>
<evidence type="ECO:0008006" key="5">
    <source>
        <dbReference type="Google" id="ProtNLM"/>
    </source>
</evidence>
<dbReference type="GO" id="GO:0001671">
    <property type="term" value="F:ATPase activator activity"/>
    <property type="evidence" value="ECO:0007669"/>
    <property type="project" value="TreeGrafter"/>
</dbReference>
<dbReference type="GO" id="GO:0030007">
    <property type="term" value="P:intracellular potassium ion homeostasis"/>
    <property type="evidence" value="ECO:0007669"/>
    <property type="project" value="TreeGrafter"/>
</dbReference>